<sequence length="172" mass="18275">MPVARIYTKSQWDAFARTLDALPEKPEAERGLSVREAMKEVRAPIRHAQGKGYTLEQIAEQAKRAGIDITAGTIRYALRPEGKRNSTGKRNSAGNTARPLTGAPATGTVATLSRAHAAAQGGASRANSLRPEGRTDGRAEGRPHGGKAEVKPQPMPVQGSLAFAIKPDTDDL</sequence>
<proteinExistence type="predicted"/>
<dbReference type="EMBL" id="QHKS01000034">
    <property type="protein sequence ID" value="RDJ98463.1"/>
    <property type="molecule type" value="Genomic_DNA"/>
</dbReference>
<protein>
    <submittedName>
        <fullName evidence="2">Uncharacterized protein</fullName>
    </submittedName>
</protein>
<name>A0A370MYL1_9BURK</name>
<dbReference type="OrthoDB" id="9107797at2"/>
<reference evidence="3" key="1">
    <citation type="submission" date="2018-05" db="EMBL/GenBank/DDBJ databases">
        <authorList>
            <person name="Feng T."/>
        </authorList>
    </citation>
    <scope>NUCLEOTIDE SEQUENCE [LARGE SCALE GENOMIC DNA]</scope>
    <source>
        <strain evidence="3">S27</strain>
    </source>
</reference>
<accession>A0A370MYL1</accession>
<gene>
    <name evidence="2" type="ORF">DLM46_33450</name>
</gene>
<feature type="compositionally biased region" description="Basic and acidic residues" evidence="1">
    <location>
        <begin position="131"/>
        <end position="150"/>
    </location>
</feature>
<evidence type="ECO:0000313" key="3">
    <source>
        <dbReference type="Proteomes" id="UP000254875"/>
    </source>
</evidence>
<dbReference type="Proteomes" id="UP000254875">
    <property type="component" value="Unassembled WGS sequence"/>
</dbReference>
<comment type="caution">
    <text evidence="2">The sequence shown here is derived from an EMBL/GenBank/DDBJ whole genome shotgun (WGS) entry which is preliminary data.</text>
</comment>
<feature type="compositionally biased region" description="Low complexity" evidence="1">
    <location>
        <begin position="113"/>
        <end position="126"/>
    </location>
</feature>
<dbReference type="AlphaFoldDB" id="A0A370MYL1"/>
<dbReference type="RefSeq" id="WP_115108185.1">
    <property type="nucleotide sequence ID" value="NZ_QHKS01000034.1"/>
</dbReference>
<evidence type="ECO:0000256" key="1">
    <source>
        <dbReference type="SAM" id="MobiDB-lite"/>
    </source>
</evidence>
<evidence type="ECO:0000313" key="2">
    <source>
        <dbReference type="EMBL" id="RDJ98463.1"/>
    </source>
</evidence>
<organism evidence="2 3">
    <name type="scientific">Paraburkholderia lacunae</name>
    <dbReference type="NCBI Taxonomy" id="2211104"/>
    <lineage>
        <taxon>Bacteria</taxon>
        <taxon>Pseudomonadati</taxon>
        <taxon>Pseudomonadota</taxon>
        <taxon>Betaproteobacteria</taxon>
        <taxon>Burkholderiales</taxon>
        <taxon>Burkholderiaceae</taxon>
        <taxon>Paraburkholderia</taxon>
    </lineage>
</organism>
<keyword evidence="3" id="KW-1185">Reference proteome</keyword>
<feature type="region of interest" description="Disordered" evidence="1">
    <location>
        <begin position="77"/>
        <end position="172"/>
    </location>
</feature>